<dbReference type="Gene3D" id="3.30.700.10">
    <property type="entry name" value="Glycoprotein, Type 4 Pilin"/>
    <property type="match status" value="1"/>
</dbReference>
<evidence type="ECO:0000256" key="1">
    <source>
        <dbReference type="SAM" id="Phobius"/>
    </source>
</evidence>
<dbReference type="NCBIfam" id="TIGR04294">
    <property type="entry name" value="pre_pil_HX9DG"/>
    <property type="match status" value="1"/>
</dbReference>
<reference evidence="4" key="1">
    <citation type="submission" date="2017-06" db="EMBL/GenBank/DDBJ databases">
        <title>Genome analysis of Fimbriiglobus ruber SP5, the first member of the order Planctomycetales with confirmed chitinolytic capability.</title>
        <authorList>
            <person name="Ravin N.V."/>
            <person name="Rakitin A.L."/>
            <person name="Ivanova A.A."/>
            <person name="Beletsky A.V."/>
            <person name="Kulichevskaya I.S."/>
            <person name="Mardanov A.V."/>
            <person name="Dedysh S.N."/>
        </authorList>
    </citation>
    <scope>NUCLEOTIDE SEQUENCE [LARGE SCALE GENOMIC DNA]</scope>
    <source>
        <strain evidence="4">SP5</strain>
    </source>
</reference>
<dbReference type="InterPro" id="IPR045584">
    <property type="entry name" value="Pilin-like"/>
</dbReference>
<evidence type="ECO:0000313" key="3">
    <source>
        <dbReference type="EMBL" id="OWK45164.1"/>
    </source>
</evidence>
<dbReference type="RefSeq" id="WP_088252931.1">
    <property type="nucleotide sequence ID" value="NZ_NIDE01000002.1"/>
</dbReference>
<feature type="domain" description="DUF1559" evidence="2">
    <location>
        <begin position="36"/>
        <end position="132"/>
    </location>
</feature>
<protein>
    <recommendedName>
        <fullName evidence="2">DUF1559 domain-containing protein</fullName>
    </recommendedName>
</protein>
<sequence>MITSRARGRAGYSLVEILVSIGIIATLLGLLLPAVQKSRGGAARLQCLNNLHQLGLAAEHAHSTYQQYPPIFHVWPGGTGGRLGGVFWHLLPFVEQQALYQGPIAGDEAAPAMRLYQCPSDPTSSSGTPTTSYLVNEFVFHGRKSPLFVDGASQTVLFTETYANCDGANPVYWSNTSSVTLFAYGPAATATFRAAPSTSAATAGNPRGCSVELGDNAQAAHAGVIHVALADGSVRPVSKAGADQPAAVPGGRTSTNWAAAFTPGGGETFGSEW</sequence>
<dbReference type="Pfam" id="PF07596">
    <property type="entry name" value="SBP_bac_10"/>
    <property type="match status" value="2"/>
</dbReference>
<dbReference type="InterPro" id="IPR012902">
    <property type="entry name" value="N_methyl_site"/>
</dbReference>
<dbReference type="PROSITE" id="PS00409">
    <property type="entry name" value="PROKAR_NTER_METHYL"/>
    <property type="match status" value="1"/>
</dbReference>
<dbReference type="EMBL" id="NIDE01000002">
    <property type="protein sequence ID" value="OWK45164.1"/>
    <property type="molecule type" value="Genomic_DNA"/>
</dbReference>
<keyword evidence="1" id="KW-0812">Transmembrane</keyword>
<dbReference type="InterPro" id="IPR027558">
    <property type="entry name" value="Pre_pil_HX9DG_C"/>
</dbReference>
<keyword evidence="1" id="KW-1133">Transmembrane helix</keyword>
<dbReference type="PANTHER" id="PTHR30093">
    <property type="entry name" value="GENERAL SECRETION PATHWAY PROTEIN G"/>
    <property type="match status" value="1"/>
</dbReference>
<keyword evidence="1" id="KW-0472">Membrane</keyword>
<dbReference type="Proteomes" id="UP000214646">
    <property type="component" value="Unassembled WGS sequence"/>
</dbReference>
<gene>
    <name evidence="3" type="ORF">FRUB_01495</name>
</gene>
<dbReference type="InterPro" id="IPR011453">
    <property type="entry name" value="DUF1559"/>
</dbReference>
<name>A0A225E031_9BACT</name>
<keyword evidence="4" id="KW-1185">Reference proteome</keyword>
<feature type="domain" description="DUF1559" evidence="2">
    <location>
        <begin position="148"/>
        <end position="238"/>
    </location>
</feature>
<proteinExistence type="predicted"/>
<organism evidence="3 4">
    <name type="scientific">Fimbriiglobus ruber</name>
    <dbReference type="NCBI Taxonomy" id="1908690"/>
    <lineage>
        <taxon>Bacteria</taxon>
        <taxon>Pseudomonadati</taxon>
        <taxon>Planctomycetota</taxon>
        <taxon>Planctomycetia</taxon>
        <taxon>Gemmatales</taxon>
        <taxon>Gemmataceae</taxon>
        <taxon>Fimbriiglobus</taxon>
    </lineage>
</organism>
<comment type="caution">
    <text evidence="3">The sequence shown here is derived from an EMBL/GenBank/DDBJ whole genome shotgun (WGS) entry which is preliminary data.</text>
</comment>
<evidence type="ECO:0000259" key="2">
    <source>
        <dbReference type="Pfam" id="PF07596"/>
    </source>
</evidence>
<dbReference type="PANTHER" id="PTHR30093:SF2">
    <property type="entry name" value="TYPE II SECRETION SYSTEM PROTEIN H"/>
    <property type="match status" value="1"/>
</dbReference>
<dbReference type="OrthoDB" id="255848at2"/>
<evidence type="ECO:0000313" key="4">
    <source>
        <dbReference type="Proteomes" id="UP000214646"/>
    </source>
</evidence>
<accession>A0A225E031</accession>
<dbReference type="AlphaFoldDB" id="A0A225E031"/>
<feature type="transmembrane region" description="Helical" evidence="1">
    <location>
        <begin position="12"/>
        <end position="35"/>
    </location>
</feature>
<dbReference type="SUPFAM" id="SSF54523">
    <property type="entry name" value="Pili subunits"/>
    <property type="match status" value="1"/>
</dbReference>